<evidence type="ECO:0000313" key="8">
    <source>
        <dbReference type="EMBL" id="COV40968.1"/>
    </source>
</evidence>
<dbReference type="EMBL" id="CNGE01001226">
    <property type="protein sequence ID" value="CKT88403.1"/>
    <property type="molecule type" value="Genomic_DNA"/>
</dbReference>
<dbReference type="EMBL" id="CSBK01002806">
    <property type="protein sequence ID" value="CPA25245.1"/>
    <property type="molecule type" value="Genomic_DNA"/>
</dbReference>
<evidence type="ECO:0000313" key="10">
    <source>
        <dbReference type="EMBL" id="COX68466.1"/>
    </source>
</evidence>
<reference evidence="8" key="3">
    <citation type="submission" date="2015-03" db="EMBL/GenBank/DDBJ databases">
        <authorList>
            <person name="Murphy D."/>
        </authorList>
    </citation>
    <scope>NUCLEOTIDE SEQUENCE [LARGE SCALE GENOMIC DNA]</scope>
    <source>
        <strain evidence="8">K00500041</strain>
    </source>
</reference>
<dbReference type="EMBL" id="CHKL01001101">
    <property type="protein sequence ID" value="COX68466.1"/>
    <property type="molecule type" value="Genomic_DNA"/>
</dbReference>
<dbReference type="Proteomes" id="UP000048600">
    <property type="component" value="Unassembled WGS sequence"/>
</dbReference>
<evidence type="ECO:0000313" key="5">
    <source>
        <dbReference type="EMBL" id="CKT82323.1"/>
    </source>
</evidence>
<evidence type="ECO:0000313" key="21">
    <source>
        <dbReference type="Proteomes" id="UP000050164"/>
    </source>
</evidence>
<dbReference type="EMBL" id="CSAD01001295">
    <property type="protein sequence ID" value="COX04112.1"/>
    <property type="molecule type" value="Genomic_DNA"/>
</dbReference>
<dbReference type="Proteomes" id="UP000045842">
    <property type="component" value="Unassembled WGS sequence"/>
</dbReference>
<dbReference type="Proteomes" id="UP000038802">
    <property type="component" value="Unassembled WGS sequence"/>
</dbReference>
<accession>A0A0E9AJ17</accession>
<evidence type="ECO:0000313" key="2">
    <source>
        <dbReference type="EMBL" id="CFE85157.1"/>
    </source>
</evidence>
<dbReference type="EMBL" id="CGCX01001701">
    <property type="protein sequence ID" value="CFR99939.1"/>
    <property type="molecule type" value="Genomic_DNA"/>
</dbReference>
<dbReference type="AntiFam" id="ANF00146">
    <property type="entry name" value="Shadow ORF (opposite fprA)"/>
</dbReference>
<dbReference type="Proteomes" id="UP000050164">
    <property type="component" value="Unassembled WGS sequence"/>
</dbReference>
<feature type="region of interest" description="Disordered" evidence="1">
    <location>
        <begin position="52"/>
        <end position="75"/>
    </location>
</feature>
<gene>
    <name evidence="3" type="ORF">ERS007657_03488</name>
    <name evidence="7" type="ORF">ERS007661_03595</name>
    <name evidence="9" type="ORF">ERS007679_04600</name>
    <name evidence="2" type="ORF">ERS007688_04538</name>
    <name evidence="8" type="ORF">ERS007703_01331</name>
    <name evidence="11" type="ORF">ERS007739_04466</name>
    <name evidence="10" type="ORF">ERS007741_04649</name>
    <name evidence="6" type="ORF">ERS027646_04245</name>
    <name evidence="5" type="ORF">ERS027659_04858</name>
    <name evidence="4" type="ORF">ERS027661_03937</name>
</gene>
<dbReference type="EMBL" id="CSAE01000109">
    <property type="protein sequence ID" value="COV40968.1"/>
    <property type="molecule type" value="Genomic_DNA"/>
</dbReference>
<evidence type="ECO:0000313" key="11">
    <source>
        <dbReference type="EMBL" id="CPA25245.1"/>
    </source>
</evidence>
<dbReference type="EMBL" id="CNFU01001158">
    <property type="protein sequence ID" value="CKT10450.1"/>
    <property type="molecule type" value="Genomic_DNA"/>
</dbReference>
<evidence type="ECO:0000313" key="17">
    <source>
        <dbReference type="Proteomes" id="UP000046947"/>
    </source>
</evidence>
<organism evidence="8 12">
    <name type="scientific">Mycobacterium tuberculosis</name>
    <dbReference type="NCBI Taxonomy" id="1773"/>
    <lineage>
        <taxon>Bacteria</taxon>
        <taxon>Bacillati</taxon>
        <taxon>Actinomycetota</taxon>
        <taxon>Actinomycetes</taxon>
        <taxon>Mycobacteriales</taxon>
        <taxon>Mycobacteriaceae</taxon>
        <taxon>Mycobacterium</taxon>
        <taxon>Mycobacterium tuberculosis complex</taxon>
    </lineage>
</organism>
<dbReference type="Proteomes" id="UP000046947">
    <property type="component" value="Unassembled WGS sequence"/>
</dbReference>
<reference evidence="12 13" key="2">
    <citation type="submission" date="2015-03" db="EMBL/GenBank/DDBJ databases">
        <authorList>
            <consortium name="Pathogen Informatics"/>
        </authorList>
    </citation>
    <scope>NUCLEOTIDE SEQUENCE [LARGE SCALE GENOMIC DNA]</scope>
    <source>
        <strain evidence="6 19">Bir 172</strain>
        <strain evidence="5 21">Bir 185</strain>
        <strain evidence="4 20">Bir 187</strain>
        <strain evidence="3 16">C09601061</strain>
        <strain evidence="7 14">D00501624</strain>
        <strain evidence="9 15">G09801536</strain>
        <strain evidence="2 17">H09601792</strain>
        <strain evidence="12">K00500041</strain>
        <strain evidence="13">N09902308</strain>
        <strain evidence="10 18">P00601463</strain>
    </source>
</reference>
<evidence type="ECO:0000313" key="12">
    <source>
        <dbReference type="Proteomes" id="UP000038802"/>
    </source>
</evidence>
<evidence type="ECO:0000256" key="1">
    <source>
        <dbReference type="SAM" id="MobiDB-lite"/>
    </source>
</evidence>
<evidence type="ECO:0000313" key="13">
    <source>
        <dbReference type="Proteomes" id="UP000039021"/>
    </source>
</evidence>
<dbReference type="Proteomes" id="UP000049023">
    <property type="component" value="Unassembled WGS sequence"/>
</dbReference>
<evidence type="ECO:0000313" key="20">
    <source>
        <dbReference type="Proteomes" id="UP000049023"/>
    </source>
</evidence>
<evidence type="ECO:0000313" key="18">
    <source>
        <dbReference type="Proteomes" id="UP000048600"/>
    </source>
</evidence>
<proteinExistence type="predicted"/>
<evidence type="ECO:0000313" key="14">
    <source>
        <dbReference type="Proteomes" id="UP000039217"/>
    </source>
</evidence>
<dbReference type="EMBL" id="CFOH01001427">
    <property type="protein sequence ID" value="CFE85157.1"/>
    <property type="molecule type" value="Genomic_DNA"/>
</dbReference>
<reference evidence="11" key="1">
    <citation type="submission" date="2015-03" db="EMBL/GenBank/DDBJ databases">
        <authorList>
            <consortium name="Pathogen Informatics"/>
            <person name="Murphy D."/>
        </authorList>
    </citation>
    <scope>NUCLEOTIDE SEQUENCE</scope>
    <source>
        <strain evidence="11">N09902308</strain>
    </source>
</reference>
<protein>
    <submittedName>
        <fullName evidence="8">Uncharacterized protein</fullName>
    </submittedName>
</protein>
<dbReference type="Proteomes" id="UP000039217">
    <property type="component" value="Unassembled WGS sequence"/>
</dbReference>
<evidence type="ECO:0000313" key="9">
    <source>
        <dbReference type="EMBL" id="COX04112.1"/>
    </source>
</evidence>
<dbReference type="Proteomes" id="UP000046680">
    <property type="component" value="Unassembled WGS sequence"/>
</dbReference>
<evidence type="ECO:0000313" key="6">
    <source>
        <dbReference type="EMBL" id="CKT88403.1"/>
    </source>
</evidence>
<evidence type="ECO:0000313" key="15">
    <source>
        <dbReference type="Proteomes" id="UP000045842"/>
    </source>
</evidence>
<dbReference type="EMBL" id="CNFT01001979">
    <property type="protein sequence ID" value="CKT82323.1"/>
    <property type="molecule type" value="Genomic_DNA"/>
</dbReference>
<evidence type="ECO:0000313" key="3">
    <source>
        <dbReference type="EMBL" id="CFR99939.1"/>
    </source>
</evidence>
<dbReference type="EMBL" id="CQQC01001665">
    <property type="protein sequence ID" value="CNW14930.1"/>
    <property type="molecule type" value="Genomic_DNA"/>
</dbReference>
<evidence type="ECO:0000313" key="7">
    <source>
        <dbReference type="EMBL" id="CNW14930.1"/>
    </source>
</evidence>
<dbReference type="Proteomes" id="UP000048948">
    <property type="component" value="Unassembled WGS sequence"/>
</dbReference>
<evidence type="ECO:0000313" key="16">
    <source>
        <dbReference type="Proteomes" id="UP000046680"/>
    </source>
</evidence>
<evidence type="ECO:0000313" key="19">
    <source>
        <dbReference type="Proteomes" id="UP000048948"/>
    </source>
</evidence>
<dbReference type="AlphaFoldDB" id="A0A0E9AJ17"/>
<sequence>MVGDVGGGQLVRIGRKHARHVERDIPVADDHHAFVTEIDWQIVEVGMSVEPRDQLRGGTGARQSHPVNRQPAVVGRSDRVQHGVMVGQ</sequence>
<name>A0A0E9AJ17_MYCTX</name>
<dbReference type="Proteomes" id="UP000039021">
    <property type="component" value="Unassembled WGS sequence"/>
</dbReference>
<evidence type="ECO:0000313" key="4">
    <source>
        <dbReference type="EMBL" id="CKT10450.1"/>
    </source>
</evidence>